<dbReference type="GO" id="GO:0004821">
    <property type="term" value="F:histidine-tRNA ligase activity"/>
    <property type="evidence" value="ECO:0007669"/>
    <property type="project" value="TreeGrafter"/>
</dbReference>
<evidence type="ECO:0000256" key="4">
    <source>
        <dbReference type="ARBA" id="ARBA00020397"/>
    </source>
</evidence>
<feature type="binding site" evidence="10">
    <location>
        <begin position="81"/>
        <end position="83"/>
    </location>
    <ligand>
        <name>L-histidine</name>
        <dbReference type="ChEBI" id="CHEBI:57595"/>
    </ligand>
</feature>
<dbReference type="InterPro" id="IPR004516">
    <property type="entry name" value="HisRS/HisZ"/>
</dbReference>
<evidence type="ECO:0000256" key="10">
    <source>
        <dbReference type="PIRSR" id="PIRSR001549-1"/>
    </source>
</evidence>
<dbReference type="GO" id="GO:0006427">
    <property type="term" value="P:histidyl-tRNA aminoacylation"/>
    <property type="evidence" value="ECO:0007669"/>
    <property type="project" value="TreeGrafter"/>
</dbReference>
<comment type="subunit">
    <text evidence="9">Heteromultimer composed of HisG and HisZ subunits.</text>
</comment>
<dbReference type="InterPro" id="IPR006195">
    <property type="entry name" value="aa-tRNA-synth_II"/>
</dbReference>
<gene>
    <name evidence="9 12" type="primary">hisZ</name>
    <name evidence="12" type="ORF">IAB44_08925</name>
</gene>
<comment type="similarity">
    <text evidence="3 9">Belongs to the class-II aminoacyl-tRNA synthetase family. HisZ subfamily.</text>
</comment>
<feature type="binding site" evidence="10">
    <location>
        <begin position="274"/>
        <end position="275"/>
    </location>
    <ligand>
        <name>L-histidine</name>
        <dbReference type="ChEBI" id="CHEBI:57595"/>
    </ligand>
</feature>
<dbReference type="GO" id="GO:0140096">
    <property type="term" value="F:catalytic activity, acting on a protein"/>
    <property type="evidence" value="ECO:0007669"/>
    <property type="project" value="UniProtKB-ARBA"/>
</dbReference>
<keyword evidence="6 9" id="KW-0028">Amino-acid biosynthesis</keyword>
<evidence type="ECO:0000256" key="3">
    <source>
        <dbReference type="ARBA" id="ARBA00005539"/>
    </source>
</evidence>
<dbReference type="NCBIfam" id="TIGR00443">
    <property type="entry name" value="hisZ_biosyn_reg"/>
    <property type="match status" value="1"/>
</dbReference>
<evidence type="ECO:0000256" key="7">
    <source>
        <dbReference type="ARBA" id="ARBA00023102"/>
    </source>
</evidence>
<dbReference type="Pfam" id="PF13393">
    <property type="entry name" value="tRNA-synt_His"/>
    <property type="match status" value="1"/>
</dbReference>
<proteinExistence type="inferred from homology"/>
<feature type="binding site" evidence="10">
    <location>
        <position position="125"/>
    </location>
    <ligand>
        <name>L-histidine</name>
        <dbReference type="ChEBI" id="CHEBI:57595"/>
    </ligand>
</feature>
<dbReference type="PROSITE" id="PS50862">
    <property type="entry name" value="AA_TRNA_LIGASE_II"/>
    <property type="match status" value="1"/>
</dbReference>
<feature type="binding site" evidence="10">
    <location>
        <position position="129"/>
    </location>
    <ligand>
        <name>L-histidine</name>
        <dbReference type="ChEBI" id="CHEBI:57595"/>
    </ligand>
</feature>
<protein>
    <recommendedName>
        <fullName evidence="4 9">ATP phosphoribosyltransferase regulatory subunit</fullName>
    </recommendedName>
</protein>
<evidence type="ECO:0000313" key="12">
    <source>
        <dbReference type="EMBL" id="HIS31649.1"/>
    </source>
</evidence>
<dbReference type="GO" id="GO:0016757">
    <property type="term" value="F:glycosyltransferase activity"/>
    <property type="evidence" value="ECO:0007669"/>
    <property type="project" value="UniProtKB-KW"/>
</dbReference>
<dbReference type="Gene3D" id="3.30.930.10">
    <property type="entry name" value="Bira Bifunctional Protein, Domain 2"/>
    <property type="match status" value="1"/>
</dbReference>
<sequence>MKNQLLHTPEGVRDIYNGECARKQALEKRMLDKLHSYGYRDIETPAFEFFDVFGKEVGTVPSKDLYKFFDREGHTLVLRPDITPSIARAASKYYSEEDLPVRLCYKGNTFINNSSYQGRLKETTQIGAEFIGDNSAQADAEAVALVTEVLLAAGLTEFQVSLGHVEFFRSICREAGFDREVEEELRQLIANKNIFGVEELLDDQNLDSRQKKLFSRLPQMFGGVHVLDEALSMTDNPGAVEAVKRLKTIYEHMKVYGFEKYLSFDLGMLNKYMYYTGIIFRGYTFGTGQAVVKGGRYDHLLGHFGKEAPAVGFVAVADQLLTALSRQDIDLPMACGPKLLLYKEGEHKAAIGMAKKLRGEGADVALMEEKRPLSEIFDYAKRNGFSEVLAVREDGPVSLSGKEGA</sequence>
<dbReference type="HAMAP" id="MF_00125">
    <property type="entry name" value="HisZ"/>
    <property type="match status" value="1"/>
</dbReference>
<dbReference type="AlphaFoldDB" id="A0A9D1ETM9"/>
<reference evidence="12" key="2">
    <citation type="journal article" date="2021" name="PeerJ">
        <title>Extensive microbial diversity within the chicken gut microbiome revealed by metagenomics and culture.</title>
        <authorList>
            <person name="Gilroy R."/>
            <person name="Ravi A."/>
            <person name="Getino M."/>
            <person name="Pursley I."/>
            <person name="Horton D.L."/>
            <person name="Alikhan N.F."/>
            <person name="Baker D."/>
            <person name="Gharbi K."/>
            <person name="Hall N."/>
            <person name="Watson M."/>
            <person name="Adriaenssens E.M."/>
            <person name="Foster-Nyarko E."/>
            <person name="Jarju S."/>
            <person name="Secka A."/>
            <person name="Antonio M."/>
            <person name="Oren A."/>
            <person name="Chaudhuri R.R."/>
            <person name="La Ragione R."/>
            <person name="Hildebrand F."/>
            <person name="Pallen M.J."/>
        </authorList>
    </citation>
    <scope>NUCLEOTIDE SEQUENCE</scope>
    <source>
        <strain evidence="12">CHK190-19873</strain>
    </source>
</reference>
<accession>A0A9D1ETM9</accession>
<name>A0A9D1ETM9_9FIRM</name>
<evidence type="ECO:0000256" key="1">
    <source>
        <dbReference type="ARBA" id="ARBA00004496"/>
    </source>
</evidence>
<comment type="miscellaneous">
    <text evidence="9">This function is generally fulfilled by the C-terminal part of HisG, which is missing in some bacteria such as this one.</text>
</comment>
<dbReference type="Proteomes" id="UP000823935">
    <property type="component" value="Unassembled WGS sequence"/>
</dbReference>
<comment type="caution">
    <text evidence="12">The sequence shown here is derived from an EMBL/GenBank/DDBJ whole genome shotgun (WGS) entry which is preliminary data.</text>
</comment>
<comment type="subcellular location">
    <subcellularLocation>
        <location evidence="1 9">Cytoplasm</location>
    </subcellularLocation>
</comment>
<dbReference type="InterPro" id="IPR045864">
    <property type="entry name" value="aa-tRNA-synth_II/BPL/LPL"/>
</dbReference>
<evidence type="ECO:0000256" key="5">
    <source>
        <dbReference type="ARBA" id="ARBA00022490"/>
    </source>
</evidence>
<dbReference type="GO" id="GO:0000105">
    <property type="term" value="P:L-histidine biosynthetic process"/>
    <property type="evidence" value="ECO:0007669"/>
    <property type="project" value="UniProtKB-UniRule"/>
</dbReference>
<evidence type="ECO:0000256" key="9">
    <source>
        <dbReference type="HAMAP-Rule" id="MF_00125"/>
    </source>
</evidence>
<keyword evidence="5 9" id="KW-0963">Cytoplasm</keyword>
<evidence type="ECO:0000256" key="2">
    <source>
        <dbReference type="ARBA" id="ARBA00004667"/>
    </source>
</evidence>
<evidence type="ECO:0000313" key="13">
    <source>
        <dbReference type="Proteomes" id="UP000823935"/>
    </source>
</evidence>
<comment type="function">
    <text evidence="8 9">Required for the first step of histidine biosynthesis. May allow the feedback regulation of ATP phosphoribosyltransferase activity by histidine.</text>
</comment>
<feature type="domain" description="Aminoacyl-transfer RNA synthetases class-II family profile" evidence="11">
    <location>
        <begin position="24"/>
        <end position="332"/>
    </location>
</feature>
<organism evidence="12 13">
    <name type="scientific">Candidatus Limivivens intestinipullorum</name>
    <dbReference type="NCBI Taxonomy" id="2840858"/>
    <lineage>
        <taxon>Bacteria</taxon>
        <taxon>Bacillati</taxon>
        <taxon>Bacillota</taxon>
        <taxon>Clostridia</taxon>
        <taxon>Lachnospirales</taxon>
        <taxon>Lachnospiraceae</taxon>
        <taxon>Lachnospiraceae incertae sedis</taxon>
        <taxon>Candidatus Limivivens</taxon>
    </lineage>
</organism>
<dbReference type="SUPFAM" id="SSF55681">
    <property type="entry name" value="Class II aaRS and biotin synthetases"/>
    <property type="match status" value="1"/>
</dbReference>
<dbReference type="PANTHER" id="PTHR43707:SF6">
    <property type="entry name" value="ATP PHOSPHORIBOSYLTRANSFERASE REGULATORY SUBUNIT"/>
    <property type="match status" value="1"/>
</dbReference>
<keyword evidence="7 9" id="KW-0368">Histidine biosynthesis</keyword>
<keyword evidence="12" id="KW-0808">Transferase</keyword>
<evidence type="ECO:0000256" key="6">
    <source>
        <dbReference type="ARBA" id="ARBA00022605"/>
    </source>
</evidence>
<evidence type="ECO:0000256" key="8">
    <source>
        <dbReference type="ARBA" id="ARBA00025246"/>
    </source>
</evidence>
<dbReference type="InterPro" id="IPR004517">
    <property type="entry name" value="HisZ"/>
</dbReference>
<dbReference type="PIRSF" id="PIRSF001549">
    <property type="entry name" value="His-tRNA_synth"/>
    <property type="match status" value="1"/>
</dbReference>
<dbReference type="InterPro" id="IPR041715">
    <property type="entry name" value="HisRS-like_core"/>
</dbReference>
<keyword evidence="12" id="KW-0328">Glycosyltransferase</keyword>
<comment type="pathway">
    <text evidence="2 9">Amino-acid biosynthesis; L-histidine biosynthesis; L-histidine from 5-phospho-alpha-D-ribose 1-diphosphate: step 1/9.</text>
</comment>
<reference evidence="12" key="1">
    <citation type="submission" date="2020-10" db="EMBL/GenBank/DDBJ databases">
        <authorList>
            <person name="Gilroy R."/>
        </authorList>
    </citation>
    <scope>NUCLEOTIDE SEQUENCE</scope>
    <source>
        <strain evidence="12">CHK190-19873</strain>
    </source>
</reference>
<dbReference type="EMBL" id="DVIQ01000048">
    <property type="protein sequence ID" value="HIS31649.1"/>
    <property type="molecule type" value="Genomic_DNA"/>
</dbReference>
<dbReference type="CDD" id="cd00773">
    <property type="entry name" value="HisRS-like_core"/>
    <property type="match status" value="1"/>
</dbReference>
<dbReference type="PANTHER" id="PTHR43707">
    <property type="entry name" value="HISTIDYL-TRNA SYNTHETASE"/>
    <property type="match status" value="1"/>
</dbReference>
<evidence type="ECO:0000259" key="11">
    <source>
        <dbReference type="PROSITE" id="PS50862"/>
    </source>
</evidence>
<dbReference type="GO" id="GO:0005737">
    <property type="term" value="C:cytoplasm"/>
    <property type="evidence" value="ECO:0007669"/>
    <property type="project" value="UniProtKB-SubCell"/>
</dbReference>